<comment type="caution">
    <text evidence="2">The sequence shown here is derived from an EMBL/GenBank/DDBJ whole genome shotgun (WGS) entry which is preliminary data.</text>
</comment>
<evidence type="ECO:0000313" key="2">
    <source>
        <dbReference type="EMBL" id="MBP1933205.1"/>
    </source>
</evidence>
<feature type="transmembrane region" description="Helical" evidence="1">
    <location>
        <begin position="7"/>
        <end position="22"/>
    </location>
</feature>
<gene>
    <name evidence="2" type="ORF">J2Z37_003218</name>
</gene>
<dbReference type="InterPro" id="IPR025018">
    <property type="entry name" value="DUF3953"/>
</dbReference>
<dbReference type="Proteomes" id="UP001519343">
    <property type="component" value="Unassembled WGS sequence"/>
</dbReference>
<proteinExistence type="predicted"/>
<name>A0ABS4GTL0_9BACL</name>
<protein>
    <submittedName>
        <fullName evidence="2">Thiol:disulfide interchange protein</fullName>
    </submittedName>
</protein>
<organism evidence="2 3">
    <name type="scientific">Ammoniphilus resinae</name>
    <dbReference type="NCBI Taxonomy" id="861532"/>
    <lineage>
        <taxon>Bacteria</taxon>
        <taxon>Bacillati</taxon>
        <taxon>Bacillota</taxon>
        <taxon>Bacilli</taxon>
        <taxon>Bacillales</taxon>
        <taxon>Paenibacillaceae</taxon>
        <taxon>Aneurinibacillus group</taxon>
        <taxon>Ammoniphilus</taxon>
    </lineage>
</organism>
<dbReference type="Pfam" id="PF13129">
    <property type="entry name" value="DUF3953"/>
    <property type="match status" value="1"/>
</dbReference>
<reference evidence="2 3" key="1">
    <citation type="submission" date="2021-03" db="EMBL/GenBank/DDBJ databases">
        <title>Genomic Encyclopedia of Type Strains, Phase IV (KMG-IV): sequencing the most valuable type-strain genomes for metagenomic binning, comparative biology and taxonomic classification.</title>
        <authorList>
            <person name="Goeker M."/>
        </authorList>
    </citation>
    <scope>NUCLEOTIDE SEQUENCE [LARGE SCALE GENOMIC DNA]</scope>
    <source>
        <strain evidence="2 3">DSM 24738</strain>
    </source>
</reference>
<feature type="transmembrane region" description="Helical" evidence="1">
    <location>
        <begin position="55"/>
        <end position="76"/>
    </location>
</feature>
<keyword evidence="3" id="KW-1185">Reference proteome</keyword>
<keyword evidence="1" id="KW-0812">Transmembrane</keyword>
<dbReference type="EMBL" id="JAGGKT010000010">
    <property type="protein sequence ID" value="MBP1933205.1"/>
    <property type="molecule type" value="Genomic_DNA"/>
</dbReference>
<keyword evidence="1" id="KW-1133">Transmembrane helix</keyword>
<sequence length="78" mass="9274">MLHLMRNIFRIVVLVIAIYSIFTRNSTLMPYLMLFLGVFMFLTGWVELRKDRRGFWGYMSIIVALFAFFVSIQGFLLK</sequence>
<feature type="transmembrane region" description="Helical" evidence="1">
    <location>
        <begin position="28"/>
        <end position="48"/>
    </location>
</feature>
<evidence type="ECO:0000313" key="3">
    <source>
        <dbReference type="Proteomes" id="UP001519343"/>
    </source>
</evidence>
<accession>A0ABS4GTL0</accession>
<keyword evidence="1" id="KW-0472">Membrane</keyword>
<evidence type="ECO:0000256" key="1">
    <source>
        <dbReference type="SAM" id="Phobius"/>
    </source>
</evidence>